<keyword evidence="3" id="KW-1185">Reference proteome</keyword>
<dbReference type="InterPro" id="IPR016024">
    <property type="entry name" value="ARM-type_fold"/>
</dbReference>
<reference evidence="2" key="1">
    <citation type="submission" date="2016-01" db="EMBL/GenBank/DDBJ databases">
        <title>Complete genome of Planococcus rifietoensis type strain M8.</title>
        <authorList>
            <person name="See-Too W.S."/>
        </authorList>
    </citation>
    <scope>NUCLEOTIDE SEQUENCE [LARGE SCALE GENOMIC DNA]</scope>
    <source>
        <strain evidence="2">M8</strain>
    </source>
</reference>
<dbReference type="GO" id="GO:0016491">
    <property type="term" value="F:oxidoreductase activity"/>
    <property type="evidence" value="ECO:0007669"/>
    <property type="project" value="TreeGrafter"/>
</dbReference>
<dbReference type="Proteomes" id="UP000067683">
    <property type="component" value="Chromosome"/>
</dbReference>
<dbReference type="Pfam" id="PF13646">
    <property type="entry name" value="HEAT_2"/>
    <property type="match status" value="2"/>
</dbReference>
<dbReference type="KEGG" id="prt:AUC31_01910"/>
<sequence length="254" mass="27945">MKCSVMKSEQKIMIIQGFLEQAGPDAIENIATFLEDEDPHVIWMAIEALGTLPISEKIQSILLPLTENPDEEIRFKTLEALWGYTGDAVFNAVVNRLKDDDELVRISAVEALGEMRDSRAKQHLIDALTDVEGIVRREAAEGLGKLGDASAVPVLQAFLQNETSSTVKVGFYAGLYLLGAEFRLKSLLNLLKDPSYQVRCSVANCVLNLVDEENKKLIIKALGAALRRETTVAARSTLHSALEELNSSSDLTMK</sequence>
<dbReference type="Pfam" id="PF02985">
    <property type="entry name" value="HEAT"/>
    <property type="match status" value="1"/>
</dbReference>
<proteinExistence type="predicted"/>
<evidence type="ECO:0000256" key="1">
    <source>
        <dbReference type="ARBA" id="ARBA00022737"/>
    </source>
</evidence>
<accession>A0A0U2XLS4</accession>
<gene>
    <name evidence="2" type="ORF">AUC31_01910</name>
</gene>
<dbReference type="EMBL" id="CP013659">
    <property type="protein sequence ID" value="ALS74083.1"/>
    <property type="molecule type" value="Genomic_DNA"/>
</dbReference>
<organism evidence="2 3">
    <name type="scientific">Planococcus rifietoensis</name>
    <dbReference type="NCBI Taxonomy" id="200991"/>
    <lineage>
        <taxon>Bacteria</taxon>
        <taxon>Bacillati</taxon>
        <taxon>Bacillota</taxon>
        <taxon>Bacilli</taxon>
        <taxon>Bacillales</taxon>
        <taxon>Caryophanaceae</taxon>
        <taxon>Planococcus</taxon>
    </lineage>
</organism>
<evidence type="ECO:0000313" key="2">
    <source>
        <dbReference type="EMBL" id="ALS74083.1"/>
    </source>
</evidence>
<name>A0A0U2XLS4_9BACL</name>
<dbReference type="OrthoDB" id="2427380at2"/>
<dbReference type="SMART" id="SM00567">
    <property type="entry name" value="EZ_HEAT"/>
    <property type="match status" value="2"/>
</dbReference>
<dbReference type="InterPro" id="IPR004155">
    <property type="entry name" value="PBS_lyase_HEAT"/>
</dbReference>
<dbReference type="PANTHER" id="PTHR12697">
    <property type="entry name" value="PBS LYASE HEAT-LIKE PROTEIN"/>
    <property type="match status" value="1"/>
</dbReference>
<dbReference type="Gene3D" id="1.25.10.10">
    <property type="entry name" value="Leucine-rich Repeat Variant"/>
    <property type="match status" value="1"/>
</dbReference>
<evidence type="ECO:0000313" key="3">
    <source>
        <dbReference type="Proteomes" id="UP000067683"/>
    </source>
</evidence>
<keyword evidence="1" id="KW-0677">Repeat</keyword>
<dbReference type="STRING" id="200991.AUC31_01910"/>
<dbReference type="InterPro" id="IPR011989">
    <property type="entry name" value="ARM-like"/>
</dbReference>
<dbReference type="PANTHER" id="PTHR12697:SF5">
    <property type="entry name" value="DEOXYHYPUSINE HYDROXYLASE"/>
    <property type="match status" value="1"/>
</dbReference>
<dbReference type="SUPFAM" id="SSF48371">
    <property type="entry name" value="ARM repeat"/>
    <property type="match status" value="1"/>
</dbReference>
<dbReference type="AlphaFoldDB" id="A0A0U2XLS4"/>
<evidence type="ECO:0008006" key="4">
    <source>
        <dbReference type="Google" id="ProtNLM"/>
    </source>
</evidence>
<dbReference type="InterPro" id="IPR000357">
    <property type="entry name" value="HEAT"/>
</dbReference>
<protein>
    <recommendedName>
        <fullName evidence="4">PBS lyase</fullName>
    </recommendedName>
</protein>